<dbReference type="Proteomes" id="UP001549799">
    <property type="component" value="Unassembled WGS sequence"/>
</dbReference>
<evidence type="ECO:0000313" key="1">
    <source>
        <dbReference type="EMBL" id="MET6989488.1"/>
    </source>
</evidence>
<dbReference type="PANTHER" id="PTHR38436">
    <property type="entry name" value="POLYKETIDE CYCLASE SNOAL-LIKE DOMAIN"/>
    <property type="match status" value="1"/>
</dbReference>
<keyword evidence="2" id="KW-1185">Reference proteome</keyword>
<dbReference type="EMBL" id="JBEXAE010000001">
    <property type="protein sequence ID" value="MET6989488.1"/>
    <property type="molecule type" value="Genomic_DNA"/>
</dbReference>
<sequence length="178" mass="20236">MRALFSFFIFFFFIGYSCTGISMQTEKERIQTEQNVIKNISIYITTVWNLNNVEALEGITGTGFIRTLNGIKVVASQNELKAHINVFIKGFPDLEVSLENVYLAEENAFINWNFTGLNSGVYGEYPPTDKKVRIGGISQITFNKEGILTKEDTYFNELSLLQQLGYHLNPPNPKTDMK</sequence>
<proteinExistence type="predicted"/>
<dbReference type="InterPro" id="IPR009959">
    <property type="entry name" value="Cyclase_SnoaL-like"/>
</dbReference>
<dbReference type="Pfam" id="PF07366">
    <property type="entry name" value="SnoaL"/>
    <property type="match status" value="1"/>
</dbReference>
<name>A0ABV2SQQ1_9FLAO</name>
<dbReference type="PANTHER" id="PTHR38436:SF1">
    <property type="entry name" value="ESTER CYCLASE"/>
    <property type="match status" value="1"/>
</dbReference>
<reference evidence="1 2" key="1">
    <citation type="submission" date="2024-07" db="EMBL/GenBank/DDBJ databases">
        <title>The genome sequence of type strain Sediminicola arcticus GDMCC 1.2805.</title>
        <authorList>
            <person name="Liu Y."/>
        </authorList>
    </citation>
    <scope>NUCLEOTIDE SEQUENCE [LARGE SCALE GENOMIC DNA]</scope>
    <source>
        <strain evidence="1 2">GDMCC 1.2805</strain>
    </source>
</reference>
<accession>A0ABV2SQQ1</accession>
<evidence type="ECO:0000313" key="2">
    <source>
        <dbReference type="Proteomes" id="UP001549799"/>
    </source>
</evidence>
<dbReference type="Gene3D" id="3.10.450.50">
    <property type="match status" value="1"/>
</dbReference>
<organism evidence="1 2">
    <name type="scientific">Sediminicola arcticus</name>
    <dbReference type="NCBI Taxonomy" id="1574308"/>
    <lineage>
        <taxon>Bacteria</taxon>
        <taxon>Pseudomonadati</taxon>
        <taxon>Bacteroidota</taxon>
        <taxon>Flavobacteriia</taxon>
        <taxon>Flavobacteriales</taxon>
        <taxon>Flavobacteriaceae</taxon>
        <taxon>Sediminicola</taxon>
    </lineage>
</organism>
<comment type="caution">
    <text evidence="1">The sequence shown here is derived from an EMBL/GenBank/DDBJ whole genome shotgun (WGS) entry which is preliminary data.</text>
</comment>
<dbReference type="InterPro" id="IPR032710">
    <property type="entry name" value="NTF2-like_dom_sf"/>
</dbReference>
<dbReference type="RefSeq" id="WP_354613861.1">
    <property type="nucleotide sequence ID" value="NZ_JBEXAE010000001.1"/>
</dbReference>
<dbReference type="PROSITE" id="PS51257">
    <property type="entry name" value="PROKAR_LIPOPROTEIN"/>
    <property type="match status" value="1"/>
</dbReference>
<dbReference type="SUPFAM" id="SSF54427">
    <property type="entry name" value="NTF2-like"/>
    <property type="match status" value="1"/>
</dbReference>
<protein>
    <submittedName>
        <fullName evidence="1">Ester cyclase</fullName>
    </submittedName>
</protein>
<gene>
    <name evidence="1" type="ORF">ABXZ36_02370</name>
</gene>